<dbReference type="PANTHER" id="PTHR31923:SF10">
    <property type="entry name" value="BSD DOMAIN-CONTAINING PROTEIN"/>
    <property type="match status" value="1"/>
</dbReference>
<keyword evidence="4" id="KW-1185">Reference proteome</keyword>
<evidence type="ECO:0000256" key="1">
    <source>
        <dbReference type="SAM" id="MobiDB-lite"/>
    </source>
</evidence>
<dbReference type="PROSITE" id="PS50858">
    <property type="entry name" value="BSD"/>
    <property type="match status" value="1"/>
</dbReference>
<evidence type="ECO:0000313" key="3">
    <source>
        <dbReference type="EMBL" id="KAJ4754398.1"/>
    </source>
</evidence>
<accession>A0AAV8CGQ7</accession>
<proteinExistence type="predicted"/>
<name>A0AAV8CGQ7_9POAL</name>
<evidence type="ECO:0000313" key="4">
    <source>
        <dbReference type="Proteomes" id="UP001140206"/>
    </source>
</evidence>
<dbReference type="SUPFAM" id="SSF140383">
    <property type="entry name" value="BSD domain-like"/>
    <property type="match status" value="1"/>
</dbReference>
<feature type="region of interest" description="Disordered" evidence="1">
    <location>
        <begin position="222"/>
        <end position="241"/>
    </location>
</feature>
<gene>
    <name evidence="3" type="ORF">LUZ62_088803</name>
</gene>
<organism evidence="3 4">
    <name type="scientific">Rhynchospora pubera</name>
    <dbReference type="NCBI Taxonomy" id="906938"/>
    <lineage>
        <taxon>Eukaryota</taxon>
        <taxon>Viridiplantae</taxon>
        <taxon>Streptophyta</taxon>
        <taxon>Embryophyta</taxon>
        <taxon>Tracheophyta</taxon>
        <taxon>Spermatophyta</taxon>
        <taxon>Magnoliopsida</taxon>
        <taxon>Liliopsida</taxon>
        <taxon>Poales</taxon>
        <taxon>Cyperaceae</taxon>
        <taxon>Cyperoideae</taxon>
        <taxon>Rhynchosporeae</taxon>
        <taxon>Rhynchospora</taxon>
    </lineage>
</organism>
<dbReference type="InterPro" id="IPR035925">
    <property type="entry name" value="BSD_dom_sf"/>
</dbReference>
<dbReference type="Gene3D" id="1.10.3970.10">
    <property type="entry name" value="BSD domain"/>
    <property type="match status" value="1"/>
</dbReference>
<dbReference type="InterPro" id="IPR005607">
    <property type="entry name" value="BSD_dom"/>
</dbReference>
<feature type="region of interest" description="Disordered" evidence="1">
    <location>
        <begin position="300"/>
        <end position="319"/>
    </location>
</feature>
<dbReference type="EMBL" id="JAMFTS010000005">
    <property type="protein sequence ID" value="KAJ4754398.1"/>
    <property type="molecule type" value="Genomic_DNA"/>
</dbReference>
<dbReference type="SMART" id="SM00751">
    <property type="entry name" value="BSD"/>
    <property type="match status" value="1"/>
</dbReference>
<sequence>MARGLRGVRDDLSELGRHLLDIACFLPLLAPTHCDSPPHTPRLSIVRARRRSPSPLPASPPVLSGILSDLAEIGGALSGGISRLSVSPRALPDSPTDTSAILCLTNPQPLSSPRDAVGVSDDIVEFVAALARCPESWIEFPVPTNDGFNMTNAQKDHVVSMERLAPELAALRARLCPVIMTQDSFYKIYFALLHMKLNEHDSELLSTQQIVDSIRAMLRGTEIRSNSSDSSEKEITPANEIKGSIYRENSYQSSMVQSFAKTRSDQSLENQWIFAKTQSQQSMDQWSDVPSDVDYYNFTREGSSRRHGHSNTDDLSSSDVEKGHVTNVLLLDQYMDSLLSDGKKTASVSSSVKRDHTRRKHSSIDCRSSEESEFEMLDS</sequence>
<dbReference type="PANTHER" id="PTHR31923">
    <property type="entry name" value="BSD DOMAIN-CONTAINING PROTEIN"/>
    <property type="match status" value="1"/>
</dbReference>
<feature type="region of interest" description="Disordered" evidence="1">
    <location>
        <begin position="342"/>
        <end position="379"/>
    </location>
</feature>
<dbReference type="AlphaFoldDB" id="A0AAV8CGQ7"/>
<evidence type="ECO:0000259" key="2">
    <source>
        <dbReference type="PROSITE" id="PS50858"/>
    </source>
</evidence>
<feature type="domain" description="BSD" evidence="2">
    <location>
        <begin position="152"/>
        <end position="197"/>
    </location>
</feature>
<protein>
    <submittedName>
        <fullName evidence="3">BSD domain containing protein</fullName>
    </submittedName>
</protein>
<dbReference type="Proteomes" id="UP001140206">
    <property type="component" value="Chromosome 5"/>
</dbReference>
<comment type="caution">
    <text evidence="3">The sequence shown here is derived from an EMBL/GenBank/DDBJ whole genome shotgun (WGS) entry which is preliminary data.</text>
</comment>
<reference evidence="3" key="1">
    <citation type="submission" date="2022-08" db="EMBL/GenBank/DDBJ databases">
        <authorList>
            <person name="Marques A."/>
        </authorList>
    </citation>
    <scope>NUCLEOTIDE SEQUENCE</scope>
    <source>
        <strain evidence="3">RhyPub2mFocal</strain>
        <tissue evidence="3">Leaves</tissue>
    </source>
</reference>
<dbReference type="Pfam" id="PF03909">
    <property type="entry name" value="BSD"/>
    <property type="match status" value="1"/>
</dbReference>